<comment type="caution">
    <text evidence="1">The sequence shown here is derived from an EMBL/GenBank/DDBJ whole genome shotgun (WGS) entry which is preliminary data.</text>
</comment>
<gene>
    <name evidence="1" type="ORF">JEQ12_010111</name>
</gene>
<dbReference type="EMBL" id="JAEMGP010000002">
    <property type="protein sequence ID" value="KAG5214325.1"/>
    <property type="molecule type" value="Genomic_DNA"/>
</dbReference>
<dbReference type="AlphaFoldDB" id="A0A836D7H6"/>
<organism evidence="1 2">
    <name type="scientific">Ovis aries</name>
    <name type="common">Sheep</name>
    <dbReference type="NCBI Taxonomy" id="9940"/>
    <lineage>
        <taxon>Eukaryota</taxon>
        <taxon>Metazoa</taxon>
        <taxon>Chordata</taxon>
        <taxon>Craniata</taxon>
        <taxon>Vertebrata</taxon>
        <taxon>Euteleostomi</taxon>
        <taxon>Mammalia</taxon>
        <taxon>Eutheria</taxon>
        <taxon>Laurasiatheria</taxon>
        <taxon>Artiodactyla</taxon>
        <taxon>Ruminantia</taxon>
        <taxon>Pecora</taxon>
        <taxon>Bovidae</taxon>
        <taxon>Caprinae</taxon>
        <taxon>Ovis</taxon>
    </lineage>
</organism>
<sequence length="68" mass="7919">MTTTRRGAARSFLLSQFSISSLIIRSANTRLLTHQEQDTEPDSFSFLSVRRRKYHTLEDKCQEVICLK</sequence>
<reference evidence="1 2" key="1">
    <citation type="submission" date="2020-12" db="EMBL/GenBank/DDBJ databases">
        <title>De novo assembly of Tibetan sheep genome.</title>
        <authorList>
            <person name="Li X."/>
        </authorList>
    </citation>
    <scope>NUCLEOTIDE SEQUENCE [LARGE SCALE GENOMIC DNA]</scope>
    <source>
        <tissue evidence="1">Heart</tissue>
    </source>
</reference>
<evidence type="ECO:0000313" key="1">
    <source>
        <dbReference type="EMBL" id="KAG5214325.1"/>
    </source>
</evidence>
<accession>A0A836D7H6</accession>
<protein>
    <submittedName>
        <fullName evidence="1">Uncharacterized protein</fullName>
    </submittedName>
</protein>
<dbReference type="Proteomes" id="UP000664991">
    <property type="component" value="Unassembled WGS sequence"/>
</dbReference>
<name>A0A836D7H6_SHEEP</name>
<evidence type="ECO:0000313" key="2">
    <source>
        <dbReference type="Proteomes" id="UP000664991"/>
    </source>
</evidence>
<proteinExistence type="predicted"/>